<accession>A0A645C8Y7</accession>
<proteinExistence type="predicted"/>
<organism evidence="1">
    <name type="scientific">bioreactor metagenome</name>
    <dbReference type="NCBI Taxonomy" id="1076179"/>
    <lineage>
        <taxon>unclassified sequences</taxon>
        <taxon>metagenomes</taxon>
        <taxon>ecological metagenomes</taxon>
    </lineage>
</organism>
<dbReference type="EMBL" id="VSSQ01025020">
    <property type="protein sequence ID" value="MPM72883.1"/>
    <property type="molecule type" value="Genomic_DNA"/>
</dbReference>
<comment type="caution">
    <text evidence="1">The sequence shown here is derived from an EMBL/GenBank/DDBJ whole genome shotgun (WGS) entry which is preliminary data.</text>
</comment>
<evidence type="ECO:0000313" key="1">
    <source>
        <dbReference type="EMBL" id="MPM72883.1"/>
    </source>
</evidence>
<sequence>MHLTDFVKEEYAAVRLRDGAWLRLRNTCRTHRARALIDRVVHRTEQGVGDCALVKAYACGVHFNKF</sequence>
<gene>
    <name evidence="1" type="ORF">SDC9_119859</name>
</gene>
<name>A0A645C8Y7_9ZZZZ</name>
<reference evidence="1" key="1">
    <citation type="submission" date="2019-08" db="EMBL/GenBank/DDBJ databases">
        <authorList>
            <person name="Kucharzyk K."/>
            <person name="Murdoch R.W."/>
            <person name="Higgins S."/>
            <person name="Loffler F."/>
        </authorList>
    </citation>
    <scope>NUCLEOTIDE SEQUENCE</scope>
</reference>
<dbReference type="AlphaFoldDB" id="A0A645C8Y7"/>
<protein>
    <submittedName>
        <fullName evidence="1">Uncharacterized protein</fullName>
    </submittedName>
</protein>